<dbReference type="Proteomes" id="UP000217676">
    <property type="component" value="Chromosome"/>
</dbReference>
<gene>
    <name evidence="2" type="ORF">SLA_0592</name>
</gene>
<feature type="region of interest" description="Disordered" evidence="1">
    <location>
        <begin position="62"/>
        <end position="89"/>
    </location>
</feature>
<proteinExistence type="predicted"/>
<accession>A0A160NUP0</accession>
<evidence type="ECO:0000313" key="2">
    <source>
        <dbReference type="EMBL" id="BAU81546.1"/>
    </source>
</evidence>
<dbReference type="EMBL" id="AP017424">
    <property type="protein sequence ID" value="BAU81546.1"/>
    <property type="molecule type" value="Genomic_DNA"/>
</dbReference>
<evidence type="ECO:0000256" key="1">
    <source>
        <dbReference type="SAM" id="MobiDB-lite"/>
    </source>
</evidence>
<name>A0A160NUP0_STRLU</name>
<dbReference type="KEGG" id="slau:SLA_0592"/>
<sequence length="89" mass="9844">MTLGHDLDPIWCVGLRQGNPPLERQWAVGCFNGDSEDSALRETVWTAPDRIRMTTRGGMVHEVTITPGGRPDRSVRVGQNPSRLAPRPP</sequence>
<reference evidence="2 3" key="1">
    <citation type="journal article" date="2016" name="Genome Announc.">
        <title>Complete Genome Sequence of Thiostrepton-Producing Streptomyces laurentii ATCC 31255.</title>
        <authorList>
            <person name="Doi K."/>
            <person name="Fujino Y."/>
            <person name="Nagayoshi Y."/>
            <person name="Ohshima T."/>
            <person name="Ogata S."/>
        </authorList>
    </citation>
    <scope>NUCLEOTIDE SEQUENCE [LARGE SCALE GENOMIC DNA]</scope>
    <source>
        <strain evidence="2 3">ATCC 31255</strain>
    </source>
</reference>
<keyword evidence="3" id="KW-1185">Reference proteome</keyword>
<organism evidence="2 3">
    <name type="scientific">Streptomyces laurentii</name>
    <dbReference type="NCBI Taxonomy" id="39478"/>
    <lineage>
        <taxon>Bacteria</taxon>
        <taxon>Bacillati</taxon>
        <taxon>Actinomycetota</taxon>
        <taxon>Actinomycetes</taxon>
        <taxon>Kitasatosporales</taxon>
        <taxon>Streptomycetaceae</taxon>
        <taxon>Streptomyces</taxon>
    </lineage>
</organism>
<evidence type="ECO:0000313" key="3">
    <source>
        <dbReference type="Proteomes" id="UP000217676"/>
    </source>
</evidence>
<dbReference type="AlphaFoldDB" id="A0A160NUP0"/>
<protein>
    <submittedName>
        <fullName evidence="2">Uncharacterized protein</fullName>
    </submittedName>
</protein>